<evidence type="ECO:0000256" key="1">
    <source>
        <dbReference type="SAM" id="Coils"/>
    </source>
</evidence>
<organism evidence="2 3">
    <name type="scientific">Ambispora gerdemannii</name>
    <dbReference type="NCBI Taxonomy" id="144530"/>
    <lineage>
        <taxon>Eukaryota</taxon>
        <taxon>Fungi</taxon>
        <taxon>Fungi incertae sedis</taxon>
        <taxon>Mucoromycota</taxon>
        <taxon>Glomeromycotina</taxon>
        <taxon>Glomeromycetes</taxon>
        <taxon>Archaeosporales</taxon>
        <taxon>Ambisporaceae</taxon>
        <taxon>Ambispora</taxon>
    </lineage>
</organism>
<evidence type="ECO:0000313" key="3">
    <source>
        <dbReference type="Proteomes" id="UP000789831"/>
    </source>
</evidence>
<proteinExistence type="predicted"/>
<dbReference type="EMBL" id="CAJVPL010002397">
    <property type="protein sequence ID" value="CAG8609142.1"/>
    <property type="molecule type" value="Genomic_DNA"/>
</dbReference>
<comment type="caution">
    <text evidence="2">The sequence shown here is derived from an EMBL/GenBank/DDBJ whole genome shotgun (WGS) entry which is preliminary data.</text>
</comment>
<name>A0A9N9CR51_9GLOM</name>
<gene>
    <name evidence="2" type="ORF">AGERDE_LOCUS9502</name>
</gene>
<dbReference type="Proteomes" id="UP000789831">
    <property type="component" value="Unassembled WGS sequence"/>
</dbReference>
<keyword evidence="1" id="KW-0175">Coiled coil</keyword>
<keyword evidence="3" id="KW-1185">Reference proteome</keyword>
<feature type="coiled-coil region" evidence="1">
    <location>
        <begin position="11"/>
        <end position="56"/>
    </location>
</feature>
<accession>A0A9N9CR51</accession>
<dbReference type="AlphaFoldDB" id="A0A9N9CR51"/>
<sequence>MPHNFVNFCTADQEIARLKQIIKEKDKNEKELMVRVTKLEQNMEEIKKQNRNVTNVLSVISRSSTYRGSRHWRECIQSTEFLTRCEADHSVATDH</sequence>
<reference evidence="2" key="1">
    <citation type="submission" date="2021-06" db="EMBL/GenBank/DDBJ databases">
        <authorList>
            <person name="Kallberg Y."/>
            <person name="Tangrot J."/>
            <person name="Rosling A."/>
        </authorList>
    </citation>
    <scope>NUCLEOTIDE SEQUENCE</scope>
    <source>
        <strain evidence="2">MT106</strain>
    </source>
</reference>
<protein>
    <submittedName>
        <fullName evidence="2">4573_t:CDS:1</fullName>
    </submittedName>
</protein>
<evidence type="ECO:0000313" key="2">
    <source>
        <dbReference type="EMBL" id="CAG8609142.1"/>
    </source>
</evidence>